<reference evidence="4" key="1">
    <citation type="submission" date="2020-06" db="EMBL/GenBank/DDBJ databases">
        <authorList>
            <consortium name="Plant Systems Biology data submission"/>
        </authorList>
    </citation>
    <scope>NUCLEOTIDE SEQUENCE</scope>
    <source>
        <strain evidence="4">D6</strain>
    </source>
</reference>
<keyword evidence="5" id="KW-1185">Reference proteome</keyword>
<protein>
    <submittedName>
        <fullName evidence="4">Macro domain-containing protein</fullName>
    </submittedName>
</protein>
<feature type="region of interest" description="Disordered" evidence="1">
    <location>
        <begin position="43"/>
        <end position="68"/>
    </location>
</feature>
<evidence type="ECO:0000256" key="1">
    <source>
        <dbReference type="SAM" id="MobiDB-lite"/>
    </source>
</evidence>
<accession>A0A9N8DTL2</accession>
<dbReference type="PANTHER" id="PTHR11106:SF27">
    <property type="entry name" value="MACRO DOMAIN-CONTAINING PROTEIN"/>
    <property type="match status" value="1"/>
</dbReference>
<dbReference type="InterPro" id="IPR043472">
    <property type="entry name" value="Macro_dom-like"/>
</dbReference>
<keyword evidence="2" id="KW-0812">Transmembrane</keyword>
<dbReference type="InterPro" id="IPR002589">
    <property type="entry name" value="Macro_dom"/>
</dbReference>
<evidence type="ECO:0000313" key="5">
    <source>
        <dbReference type="Proteomes" id="UP001153069"/>
    </source>
</evidence>
<gene>
    <name evidence="4" type="ORF">SEMRO_342_G121740.1</name>
</gene>
<name>A0A9N8DTL2_9STRA</name>
<dbReference type="PROSITE" id="PS51154">
    <property type="entry name" value="MACRO"/>
    <property type="match status" value="1"/>
</dbReference>
<dbReference type="Pfam" id="PF01661">
    <property type="entry name" value="Macro"/>
    <property type="match status" value="1"/>
</dbReference>
<feature type="transmembrane region" description="Helical" evidence="2">
    <location>
        <begin position="9"/>
        <end position="31"/>
    </location>
</feature>
<dbReference type="EMBL" id="CAICTM010000341">
    <property type="protein sequence ID" value="CAB9508314.1"/>
    <property type="molecule type" value="Genomic_DNA"/>
</dbReference>
<keyword evidence="2" id="KW-1133">Transmembrane helix</keyword>
<dbReference type="PANTHER" id="PTHR11106">
    <property type="entry name" value="GANGLIOSIDE INDUCED DIFFERENTIATION ASSOCIATED PROTEIN 2-RELATED"/>
    <property type="match status" value="1"/>
</dbReference>
<evidence type="ECO:0000259" key="3">
    <source>
        <dbReference type="PROSITE" id="PS51154"/>
    </source>
</evidence>
<dbReference type="Gene3D" id="3.40.220.10">
    <property type="entry name" value="Leucine Aminopeptidase, subunit E, domain 1"/>
    <property type="match status" value="1"/>
</dbReference>
<dbReference type="OrthoDB" id="2449614at2759"/>
<evidence type="ECO:0000313" key="4">
    <source>
        <dbReference type="EMBL" id="CAB9508314.1"/>
    </source>
</evidence>
<feature type="domain" description="Macro" evidence="3">
    <location>
        <begin position="99"/>
        <end position="306"/>
    </location>
</feature>
<evidence type="ECO:0000256" key="2">
    <source>
        <dbReference type="SAM" id="Phobius"/>
    </source>
</evidence>
<comment type="caution">
    <text evidence="4">The sequence shown here is derived from an EMBL/GenBank/DDBJ whole genome shotgun (WGS) entry which is preliminary data.</text>
</comment>
<dbReference type="SUPFAM" id="SSF52949">
    <property type="entry name" value="Macro domain-like"/>
    <property type="match status" value="1"/>
</dbReference>
<keyword evidence="2" id="KW-0472">Membrane</keyword>
<dbReference type="SMART" id="SM00506">
    <property type="entry name" value="A1pp"/>
    <property type="match status" value="1"/>
</dbReference>
<dbReference type="AlphaFoldDB" id="A0A9N8DTL2"/>
<organism evidence="4 5">
    <name type="scientific">Seminavis robusta</name>
    <dbReference type="NCBI Taxonomy" id="568900"/>
    <lineage>
        <taxon>Eukaryota</taxon>
        <taxon>Sar</taxon>
        <taxon>Stramenopiles</taxon>
        <taxon>Ochrophyta</taxon>
        <taxon>Bacillariophyta</taxon>
        <taxon>Bacillariophyceae</taxon>
        <taxon>Bacillariophycidae</taxon>
        <taxon>Naviculales</taxon>
        <taxon>Naviculaceae</taxon>
        <taxon>Seminavis</taxon>
    </lineage>
</organism>
<dbReference type="Proteomes" id="UP001153069">
    <property type="component" value="Unassembled WGS sequence"/>
</dbReference>
<proteinExistence type="predicted"/>
<sequence length="315" mass="34103">MIGLSTEQVIIAALGTFGLIWLSLSLSHFGFGFGLTSNETKATEQDDSIHSNSTRSVSPPPSLADEKKVMTCPPSPPQFSNLFVQAVDEKKKESVNQTVSIASYTLAHGIVLTAAQGSVVHFKSDLGAIVTACNEKLAAISGTDKAVYFAGGLNLSTDRMSLSNLSNKSNQLVKCPTGRARIVGPKKYGELGVEYVIHAVGPDFNDCSTDEDKTKSIQRLRNCVRNSLALTDNRAIAHVCMPLISTGAFRGLQKLDDLISVIVRAVRDWSSEPERNQRYSNTKNIVLCAYTRSDADALVAVCDKLLVGKYKIEMK</sequence>